<dbReference type="Gene3D" id="3.30.559.10">
    <property type="entry name" value="Chloramphenicol acetyltransferase-like domain"/>
    <property type="match status" value="2"/>
</dbReference>
<dbReference type="InterPro" id="IPR023213">
    <property type="entry name" value="CAT-like_dom_sf"/>
</dbReference>
<dbReference type="FunFam" id="1.10.1200.10:FF:000005">
    <property type="entry name" value="Nonribosomal peptide synthetase 1"/>
    <property type="match status" value="1"/>
</dbReference>
<dbReference type="Pfam" id="PF00501">
    <property type="entry name" value="AMP-binding"/>
    <property type="match status" value="2"/>
</dbReference>
<dbReference type="Gene3D" id="1.10.1200.10">
    <property type="entry name" value="ACP-like"/>
    <property type="match status" value="1"/>
</dbReference>
<dbReference type="SMART" id="SM00823">
    <property type="entry name" value="PKS_PP"/>
    <property type="match status" value="2"/>
</dbReference>
<organism evidence="6 7">
    <name type="scientific">Actinoalloteichus hymeniacidonis</name>
    <dbReference type="NCBI Taxonomy" id="340345"/>
    <lineage>
        <taxon>Bacteria</taxon>
        <taxon>Bacillati</taxon>
        <taxon>Actinomycetota</taxon>
        <taxon>Actinomycetes</taxon>
        <taxon>Pseudonocardiales</taxon>
        <taxon>Pseudonocardiaceae</taxon>
        <taxon>Actinoalloteichus</taxon>
    </lineage>
</organism>
<dbReference type="EMBL" id="CP014859">
    <property type="protein sequence ID" value="AOS63974.1"/>
    <property type="molecule type" value="Genomic_DNA"/>
</dbReference>
<keyword evidence="7" id="KW-1185">Reference proteome</keyword>
<keyword evidence="3" id="KW-0597">Phosphoprotein</keyword>
<dbReference type="PROSITE" id="PS50075">
    <property type="entry name" value="CARRIER"/>
    <property type="match status" value="2"/>
</dbReference>
<dbReference type="Pfam" id="PF00668">
    <property type="entry name" value="Condensation"/>
    <property type="match status" value="2"/>
</dbReference>
<dbReference type="InterPro" id="IPR042099">
    <property type="entry name" value="ANL_N_sf"/>
</dbReference>
<dbReference type="InterPro" id="IPR045851">
    <property type="entry name" value="AMP-bd_C_sf"/>
</dbReference>
<protein>
    <submittedName>
        <fullName evidence="6">Amino acid adenylation enzyme/thioester reductase family protein</fullName>
    </submittedName>
</protein>
<feature type="region of interest" description="Disordered" evidence="4">
    <location>
        <begin position="1977"/>
        <end position="1996"/>
    </location>
</feature>
<dbReference type="InterPro" id="IPR000873">
    <property type="entry name" value="AMP-dep_synth/lig_dom"/>
</dbReference>
<dbReference type="InterPro" id="IPR009081">
    <property type="entry name" value="PP-bd_ACP"/>
</dbReference>
<dbReference type="Proteomes" id="UP000095210">
    <property type="component" value="Chromosome"/>
</dbReference>
<proteinExistence type="predicted"/>
<dbReference type="InterPro" id="IPR020806">
    <property type="entry name" value="PKS_PP-bd"/>
</dbReference>
<dbReference type="Gene3D" id="3.30.559.30">
    <property type="entry name" value="Nonribosomal peptide synthetase, condensation domain"/>
    <property type="match status" value="2"/>
</dbReference>
<evidence type="ECO:0000259" key="5">
    <source>
        <dbReference type="PROSITE" id="PS50075"/>
    </source>
</evidence>
<dbReference type="PANTHER" id="PTHR45527:SF1">
    <property type="entry name" value="FATTY ACID SYNTHASE"/>
    <property type="match status" value="1"/>
</dbReference>
<dbReference type="RefSeq" id="WP_084643081.1">
    <property type="nucleotide sequence ID" value="NZ_CP014859.1"/>
</dbReference>
<dbReference type="NCBIfam" id="TIGR01733">
    <property type="entry name" value="AA-adenyl-dom"/>
    <property type="match status" value="1"/>
</dbReference>
<dbReference type="SUPFAM" id="SSF47336">
    <property type="entry name" value="ACP-like"/>
    <property type="match status" value="2"/>
</dbReference>
<dbReference type="GO" id="GO:0031177">
    <property type="term" value="F:phosphopantetheine binding"/>
    <property type="evidence" value="ECO:0007669"/>
    <property type="project" value="InterPro"/>
</dbReference>
<dbReference type="SUPFAM" id="SSF56801">
    <property type="entry name" value="Acetyl-CoA synthetase-like"/>
    <property type="match status" value="2"/>
</dbReference>
<dbReference type="GO" id="GO:0008610">
    <property type="term" value="P:lipid biosynthetic process"/>
    <property type="evidence" value="ECO:0007669"/>
    <property type="project" value="UniProtKB-ARBA"/>
</dbReference>
<dbReference type="CDD" id="cd19540">
    <property type="entry name" value="LCL_NRPS-like"/>
    <property type="match status" value="1"/>
</dbReference>
<dbReference type="Gene3D" id="3.40.50.1820">
    <property type="entry name" value="alpha/beta hydrolase"/>
    <property type="match status" value="1"/>
</dbReference>
<dbReference type="GO" id="GO:0043041">
    <property type="term" value="P:amino acid activation for nonribosomal peptide biosynthetic process"/>
    <property type="evidence" value="ECO:0007669"/>
    <property type="project" value="TreeGrafter"/>
</dbReference>
<name>A0AAC9MZ06_9PSEU</name>
<reference evidence="7" key="1">
    <citation type="submission" date="2016-03" db="EMBL/GenBank/DDBJ databases">
        <title>Complete genome sequence of the type strain Actinoalloteichus hymeniacidonis DSM 45092.</title>
        <authorList>
            <person name="Schaffert L."/>
            <person name="Albersmeier A."/>
            <person name="Winkler A."/>
            <person name="Kalinowski J."/>
            <person name="Zotchev S."/>
            <person name="Ruckert C."/>
        </authorList>
    </citation>
    <scope>NUCLEOTIDE SEQUENCE [LARGE SCALE GENOMIC DNA]</scope>
    <source>
        <strain evidence="7">HPA177(T) (DSM 45092(T))</strain>
    </source>
</reference>
<dbReference type="Pfam" id="PF00975">
    <property type="entry name" value="Thioesterase"/>
    <property type="match status" value="1"/>
</dbReference>
<sequence length="2317" mass="252821">MRRLSSGQQRMWLLQQVNPASSAYNVRLALRFSDGVDLPVLRRVLDAVLTRHAVLRSVFQTGGDGNPISTTVGSFSIPLIEVTAQQGWRKAVAPLADAPFDLLEAPAARGLVASHPDGSAVLCLVFHHIIMDGRSLAILAREIPALYEAELRGDRAVLPAARASYEDYVDQQASNGGTDTLEAQLAFWRGELDGAEQLDLLLDFPRLPGGNAAGATSEFTLSEATTSELRAIARRWRCTMSSAATALFQATLALYTGQDEITIGTVLHGRQNPEFSDVIGLFVNTVVLRGEVVPSTPFRQLLRTTHATLNRAYAHQDVQFEQVVAALQPDRQGGRNPLFDVLFLYQGEQTADHDEASGIERLPWLDDSTRFDLELRAEVVDDRLTGAFIYRSDLFRATTIERLGELFVRIAELIVADPDGSLEYSILLDEVERDAGAGRFTGLDTEATLGARFERQARRTPDAVAVSDGGSLLGYGDLDALSNQLTHLLLARGVGAGSVVAVVAPPGRDLLLALLATAKVGAVCLPLPPDDAGVLLAACGVRTVLVASGVDPTNLSEVDVDLVVIPASSSAAAGFPITPPPACSDAGQPAVALPVDGQDGRPEIITMSHAELGHLATAGDGVAGSGPRTLLHSVSGSGLIEIWSALLDGGRVVVAPLGPLTTTVLRELATAERLSRVRLDGRLFHVLAEDDPEVFLGIAEVWTDGAGVASPMVERVLLRSPGTHVVLCYGAPGYEVTRRITSPYETIAGRRVGRLRHRSRSYVVGPGSTMLPSGVPGELCLAVDGGAAGQPLPSDTQAAGFVADPWGPPDSRLRRTGQLVRRLPDGDLEFLGRVTDGRRIHGSQVQAWEVERILGAHPNLERVVVAPHEDDDGGGNRLICFACGRPGARLEAEEIRRFAVELLPPQLVPADFLVLDSMPLDASGLVRTADLPFPRRTSTTGRQPRNLREEVLCALFSDVLGVHVTSVDDDFFVLGGHSFLVARLVGRVRTELAAELSIRTVFENPTVARLAVLIEQASTPRQPLTAAPRPTYPPLSHPQRRLWFLFRATGADANYNVPIALRLVGRLDRKALIEALDDVVERHEALRTVFPSHEGNPYQRVVADARITMEHRRVSEPKIQAALDGAAAHLFDLTRDIPIKAWLFETAEDDHTLLLVIHHIACDGVSLEPFGKDLAHAFRARIDGRRPDWTPLPVQYVDYSRWQSEQLGDPDDSDSLAAKQGAYWRDHLAGLPAEVMPMPDRPRSARAGTAGARIDFEIAPPLHARLRDLAIRHRVSVNMVLRAGLAVLMSKFGCGRDIPIGGVTAGRTDEALNDLVGFFVNTQVLRYDLSGEPTFTELLSRIREVDLAAHDHQDLDFEQVVELTAPSRTLSHHPLFQVMLVFQSYDEGRFELDGLSVERRNITVETTKFDLRFMFTEKPEGGGVHGALGYATGLFDPDTTQRMVDGLVLVLDRLSADPEQPVDAVDALDDHGRAELRRWNRTEVEVPDVTLTELLDRQTSSSPDAVAVVDAAEQVTYAELDRRSRRLARRLRARGADVERIVAVSLPRSVDLVVAIIAVLRSGAAYLPLEPELPELRRTAMLADAEPVVLLDQALFDELTQSPGPAAETETEIEPRQPAYLLYTSGSTGRPKGVLMEHRAIVNRLLWGKHAFPLRPEDRVLQKTPAGFDVSVWEFFWPLIDGATLVMAAPDGHRDPRYLAGIIREQRITSVHFVPSMLEVFLSELDDDSSLPTLRRVFCGGEALSPSLVQRYSRSLSAPLINFYGPTETAVEVTSWHCPASGPLTTVPIGTPLWNTRAHVLDAALRPVPVGVPGELYIAGAQLARGYFRQPALTAERFIADPFGPAGSRMYRTGDLARWRADGTLEYLGRVDDQVKLRGVRIELDEIGAAVASHPAVEQAAAAVYEPEPGMQRIVAYVVPVTTRSPLPEHDRDDRWFDSESLTRALRDHVGRTLIPAMVPSDLVYLDRLPVTQSGKLDRRSLPVPTRSAASAPRAPGTLPEARLAELVARTLKISSVGIEDNFFQLGGHSLLAAQLTGLIRESLGVEVPVSAVFQAPSVAELSKLIGLGDVPERFDVMLPIRPAGNGIPVFFVHPGIGLSWCYFPFSRYLSGRPLYAIQARAVTDAEPGVSTLGEMADDYLEQIRRVQPHGPYRLVGWSFGGNVAHAMSASLAAAGEEVELLAMIDAYPYLGSQPENALPEPEEIEPRHIELVRRSFPQLHTEAILDQDRLEFLAKALTRHHWLGTRHRPGLHQGDILYFRASGHPDEKRLSAESWAEFVTGEVRTIQMDVGHFELLDADPLSRIAEVLGEELSRPK</sequence>
<keyword evidence="2" id="KW-0596">Phosphopantetheine</keyword>
<dbReference type="InterPro" id="IPR025110">
    <property type="entry name" value="AMP-bd_C"/>
</dbReference>
<dbReference type="InterPro" id="IPR001031">
    <property type="entry name" value="Thioesterase"/>
</dbReference>
<dbReference type="FunFam" id="3.40.50.12780:FF:000012">
    <property type="entry name" value="Non-ribosomal peptide synthetase"/>
    <property type="match status" value="1"/>
</dbReference>
<comment type="cofactor">
    <cofactor evidence="1">
        <name>pantetheine 4'-phosphate</name>
        <dbReference type="ChEBI" id="CHEBI:47942"/>
    </cofactor>
</comment>
<feature type="domain" description="Carrier" evidence="5">
    <location>
        <begin position="943"/>
        <end position="1018"/>
    </location>
</feature>
<dbReference type="FunFam" id="1.10.1200.10:FF:000016">
    <property type="entry name" value="Non-ribosomal peptide synthase"/>
    <property type="match status" value="1"/>
</dbReference>
<dbReference type="InterPro" id="IPR020845">
    <property type="entry name" value="AMP-binding_CS"/>
</dbReference>
<dbReference type="GO" id="GO:0072330">
    <property type="term" value="P:monocarboxylic acid biosynthetic process"/>
    <property type="evidence" value="ECO:0007669"/>
    <property type="project" value="UniProtKB-ARBA"/>
</dbReference>
<feature type="compositionally biased region" description="Low complexity" evidence="4">
    <location>
        <begin position="1987"/>
        <end position="1996"/>
    </location>
</feature>
<dbReference type="InterPro" id="IPR001242">
    <property type="entry name" value="Condensation_dom"/>
</dbReference>
<dbReference type="GO" id="GO:0003824">
    <property type="term" value="F:catalytic activity"/>
    <property type="evidence" value="ECO:0007669"/>
    <property type="project" value="InterPro"/>
</dbReference>
<dbReference type="Pfam" id="PF13193">
    <property type="entry name" value="AMP-binding_C"/>
    <property type="match status" value="2"/>
</dbReference>
<accession>A0AAC9MZ06</accession>
<dbReference type="SUPFAM" id="SSF52777">
    <property type="entry name" value="CoA-dependent acyltransferases"/>
    <property type="match status" value="4"/>
</dbReference>
<dbReference type="PANTHER" id="PTHR45527">
    <property type="entry name" value="NONRIBOSOMAL PEPTIDE SYNTHETASE"/>
    <property type="match status" value="1"/>
</dbReference>
<dbReference type="Pfam" id="PF00550">
    <property type="entry name" value="PP-binding"/>
    <property type="match status" value="2"/>
</dbReference>
<evidence type="ECO:0000256" key="2">
    <source>
        <dbReference type="ARBA" id="ARBA00022450"/>
    </source>
</evidence>
<evidence type="ECO:0000256" key="4">
    <source>
        <dbReference type="SAM" id="MobiDB-lite"/>
    </source>
</evidence>
<gene>
    <name evidence="6" type="ORF">TL08_15825</name>
</gene>
<dbReference type="Gene3D" id="3.40.50.12780">
    <property type="entry name" value="N-terminal domain of ligase-like"/>
    <property type="match status" value="2"/>
</dbReference>
<evidence type="ECO:0000256" key="1">
    <source>
        <dbReference type="ARBA" id="ARBA00001957"/>
    </source>
</evidence>
<dbReference type="Gene3D" id="3.30.300.30">
    <property type="match status" value="2"/>
</dbReference>
<feature type="domain" description="Carrier" evidence="5">
    <location>
        <begin position="1995"/>
        <end position="2070"/>
    </location>
</feature>
<evidence type="ECO:0000313" key="7">
    <source>
        <dbReference type="Proteomes" id="UP000095210"/>
    </source>
</evidence>
<dbReference type="CDD" id="cd17646">
    <property type="entry name" value="A_NRPS_AB3403-like"/>
    <property type="match status" value="1"/>
</dbReference>
<evidence type="ECO:0000256" key="3">
    <source>
        <dbReference type="ARBA" id="ARBA00022553"/>
    </source>
</evidence>
<dbReference type="PROSITE" id="PS00012">
    <property type="entry name" value="PHOSPHOPANTETHEINE"/>
    <property type="match status" value="1"/>
</dbReference>
<dbReference type="PROSITE" id="PS00455">
    <property type="entry name" value="AMP_BINDING"/>
    <property type="match status" value="1"/>
</dbReference>
<dbReference type="InterPro" id="IPR029058">
    <property type="entry name" value="AB_hydrolase_fold"/>
</dbReference>
<dbReference type="GO" id="GO:0005829">
    <property type="term" value="C:cytosol"/>
    <property type="evidence" value="ECO:0007669"/>
    <property type="project" value="TreeGrafter"/>
</dbReference>
<dbReference type="InterPro" id="IPR036736">
    <property type="entry name" value="ACP-like_sf"/>
</dbReference>
<evidence type="ECO:0000313" key="6">
    <source>
        <dbReference type="EMBL" id="AOS63974.1"/>
    </source>
</evidence>
<dbReference type="SUPFAM" id="SSF53474">
    <property type="entry name" value="alpha/beta-Hydrolases"/>
    <property type="match status" value="1"/>
</dbReference>
<dbReference type="KEGG" id="ahm:TL08_15825"/>
<dbReference type="CDD" id="cd19531">
    <property type="entry name" value="LCL_NRPS-like"/>
    <property type="match status" value="1"/>
</dbReference>
<dbReference type="InterPro" id="IPR010071">
    <property type="entry name" value="AA_adenyl_dom"/>
</dbReference>
<dbReference type="InterPro" id="IPR006162">
    <property type="entry name" value="Ppantetheine_attach_site"/>
</dbReference>
<dbReference type="GO" id="GO:0044550">
    <property type="term" value="P:secondary metabolite biosynthetic process"/>
    <property type="evidence" value="ECO:0007669"/>
    <property type="project" value="TreeGrafter"/>
</dbReference>